<sequence length="606" mass="69339">KNDEYHKQRAKKQWVTLGDRNTAFFHKCILKRARKNRIPFIITQDGTTLTTNEQIADCFRCYFTNLFSSQLNDLPPQDQNAESLQGVEPLNDAYTDSTPSTQEIWDIVKNMRNDAAPGPDGFNAAFYKVAWPWIAQDVTRLIVDFYSTGELPQILNRTYITLIPKGTNATSPQNFRPISLCNVIYKIISSSLAKRIKNHQPSYIHASQAAFILGRHIISNIILAQEITHSFSLNTWNQHAFMLKIDLAKAFDRMEWSFILKALQRRGFSNHFCRLIYQCLSTTSFSVIINGQPFHDFRAQRGIRQGCPMSPYLFVIAINELSLTLQEAMNEEAISGISLGHNCPPIHSLMFADDLIVCGQTTQQEVTTIKQIIDSFCTTSGQIPNWSKSSITYSKKVTRKRIPRMNNDTIHLGHPILLSYKNRTIACSFILNKFRSKLTALKADSLSHAGRLVYINSVLASIPIYYMTNILFPKNFFEKINSFLRNFWWKGSQSEGENKTICFRTWEDICQPKYLGGLGIKSISTVNKSLVTHAAWMIAAQREPFLSKVLKAKYHPHTSFWKAPSSGVRSVFWSSIQSVRQYINESCIYQIYEGSVNIWNEPWCPI</sequence>
<dbReference type="Pfam" id="PF00078">
    <property type="entry name" value="RVT_1"/>
    <property type="match status" value="1"/>
</dbReference>
<dbReference type="CDD" id="cd01650">
    <property type="entry name" value="RT_nLTR_like"/>
    <property type="match status" value="1"/>
</dbReference>
<gene>
    <name evidence="2" type="ORF">U9M48_030845</name>
</gene>
<dbReference type="InterPro" id="IPR043502">
    <property type="entry name" value="DNA/RNA_pol_sf"/>
</dbReference>
<proteinExistence type="predicted"/>
<dbReference type="InterPro" id="IPR000477">
    <property type="entry name" value="RT_dom"/>
</dbReference>
<dbReference type="EMBL" id="CP144751">
    <property type="protein sequence ID" value="WVZ83725.1"/>
    <property type="molecule type" value="Genomic_DNA"/>
</dbReference>
<feature type="domain" description="Reverse transcriptase" evidence="1">
    <location>
        <begin position="144"/>
        <end position="416"/>
    </location>
</feature>
<reference evidence="2 3" key="1">
    <citation type="submission" date="2024-02" db="EMBL/GenBank/DDBJ databases">
        <title>High-quality chromosome-scale genome assembly of Pensacola bahiagrass (Paspalum notatum Flugge var. saurae).</title>
        <authorList>
            <person name="Vega J.M."/>
            <person name="Podio M."/>
            <person name="Orjuela J."/>
            <person name="Siena L.A."/>
            <person name="Pessino S.C."/>
            <person name="Combes M.C."/>
            <person name="Mariac C."/>
            <person name="Albertini E."/>
            <person name="Pupilli F."/>
            <person name="Ortiz J.P.A."/>
            <person name="Leblanc O."/>
        </authorList>
    </citation>
    <scope>NUCLEOTIDE SEQUENCE [LARGE SCALE GENOMIC DNA]</scope>
    <source>
        <strain evidence="2">R1</strain>
        <tissue evidence="2">Leaf</tissue>
    </source>
</reference>
<accession>A0AAQ3X449</accession>
<dbReference type="Proteomes" id="UP001341281">
    <property type="component" value="Chromosome 07"/>
</dbReference>
<name>A0AAQ3X449_PASNO</name>
<evidence type="ECO:0000313" key="2">
    <source>
        <dbReference type="EMBL" id="WVZ83725.1"/>
    </source>
</evidence>
<dbReference type="SUPFAM" id="SSF56672">
    <property type="entry name" value="DNA/RNA polymerases"/>
    <property type="match status" value="1"/>
</dbReference>
<dbReference type="PROSITE" id="PS50878">
    <property type="entry name" value="RT_POL"/>
    <property type="match status" value="1"/>
</dbReference>
<evidence type="ECO:0000313" key="3">
    <source>
        <dbReference type="Proteomes" id="UP001341281"/>
    </source>
</evidence>
<feature type="non-terminal residue" evidence="2">
    <location>
        <position position="606"/>
    </location>
</feature>
<keyword evidence="3" id="KW-1185">Reference proteome</keyword>
<evidence type="ECO:0000259" key="1">
    <source>
        <dbReference type="PROSITE" id="PS50878"/>
    </source>
</evidence>
<dbReference type="PANTHER" id="PTHR19446">
    <property type="entry name" value="REVERSE TRANSCRIPTASES"/>
    <property type="match status" value="1"/>
</dbReference>
<dbReference type="AlphaFoldDB" id="A0AAQ3X449"/>
<organism evidence="2 3">
    <name type="scientific">Paspalum notatum var. saurae</name>
    <dbReference type="NCBI Taxonomy" id="547442"/>
    <lineage>
        <taxon>Eukaryota</taxon>
        <taxon>Viridiplantae</taxon>
        <taxon>Streptophyta</taxon>
        <taxon>Embryophyta</taxon>
        <taxon>Tracheophyta</taxon>
        <taxon>Spermatophyta</taxon>
        <taxon>Magnoliopsida</taxon>
        <taxon>Liliopsida</taxon>
        <taxon>Poales</taxon>
        <taxon>Poaceae</taxon>
        <taxon>PACMAD clade</taxon>
        <taxon>Panicoideae</taxon>
        <taxon>Andropogonodae</taxon>
        <taxon>Paspaleae</taxon>
        <taxon>Paspalinae</taxon>
        <taxon>Paspalum</taxon>
    </lineage>
</organism>
<protein>
    <recommendedName>
        <fullName evidence="1">Reverse transcriptase domain-containing protein</fullName>
    </recommendedName>
</protein>